<organism evidence="5 6">
    <name type="scientific">Sinimarinibacterium flocculans</name>
    <dbReference type="NCBI Taxonomy" id="985250"/>
    <lineage>
        <taxon>Bacteria</taxon>
        <taxon>Pseudomonadati</taxon>
        <taxon>Pseudomonadota</taxon>
        <taxon>Gammaproteobacteria</taxon>
        <taxon>Nevskiales</taxon>
        <taxon>Nevskiaceae</taxon>
        <taxon>Sinimarinibacterium</taxon>
    </lineage>
</organism>
<keyword evidence="2" id="KW-0238">DNA-binding</keyword>
<dbReference type="SUPFAM" id="SSF46785">
    <property type="entry name" value="Winged helix' DNA-binding domain"/>
    <property type="match status" value="1"/>
</dbReference>
<evidence type="ECO:0000256" key="2">
    <source>
        <dbReference type="ARBA" id="ARBA00023125"/>
    </source>
</evidence>
<dbReference type="OrthoDB" id="9807069at2"/>
<reference evidence="5 6" key="1">
    <citation type="submission" date="2018-04" db="EMBL/GenBank/DDBJ databases">
        <title>Genomic Encyclopedia of Type Strains, Phase IV (KMG-IV): sequencing the most valuable type-strain genomes for metagenomic binning, comparative biology and taxonomic classification.</title>
        <authorList>
            <person name="Goeker M."/>
        </authorList>
    </citation>
    <scope>NUCLEOTIDE SEQUENCE [LARGE SCALE GENOMIC DNA]</scope>
    <source>
        <strain evidence="5 6">DSM 104150</strain>
    </source>
</reference>
<dbReference type="RefSeq" id="WP_110263893.1">
    <property type="nucleotide sequence ID" value="NZ_CAWNXA010000002.1"/>
</dbReference>
<keyword evidence="3" id="KW-0804">Transcription</keyword>
<evidence type="ECO:0000256" key="1">
    <source>
        <dbReference type="ARBA" id="ARBA00023015"/>
    </source>
</evidence>
<dbReference type="PROSITE" id="PS51118">
    <property type="entry name" value="HTH_HXLR"/>
    <property type="match status" value="1"/>
</dbReference>
<evidence type="ECO:0000259" key="4">
    <source>
        <dbReference type="PROSITE" id="PS51118"/>
    </source>
</evidence>
<accession>A0A318ECJ1</accession>
<sequence>MVKVRKSKVDPPCNGECPLSDCMRLIAGAWAPHVIWYLREGPRRFSELKGDIRAVTAKVLAERLRQLEADGVVHRQVMQTSPPTVEYSLTELGAELTPAIAAIVSVSERLKRQRGRLGA</sequence>
<dbReference type="InterPro" id="IPR002577">
    <property type="entry name" value="HTH_HxlR"/>
</dbReference>
<evidence type="ECO:0000256" key="3">
    <source>
        <dbReference type="ARBA" id="ARBA00023163"/>
    </source>
</evidence>
<proteinExistence type="predicted"/>
<comment type="caution">
    <text evidence="5">The sequence shown here is derived from an EMBL/GenBank/DDBJ whole genome shotgun (WGS) entry which is preliminary data.</text>
</comment>
<feature type="domain" description="HTH hxlR-type" evidence="4">
    <location>
        <begin position="17"/>
        <end position="115"/>
    </location>
</feature>
<dbReference type="AlphaFoldDB" id="A0A318ECJ1"/>
<evidence type="ECO:0000313" key="5">
    <source>
        <dbReference type="EMBL" id="PXV70201.1"/>
    </source>
</evidence>
<name>A0A318ECJ1_9GAMM</name>
<dbReference type="PANTHER" id="PTHR33204">
    <property type="entry name" value="TRANSCRIPTIONAL REGULATOR, MARR FAMILY"/>
    <property type="match status" value="1"/>
</dbReference>
<dbReference type="InterPro" id="IPR036388">
    <property type="entry name" value="WH-like_DNA-bd_sf"/>
</dbReference>
<dbReference type="EMBL" id="QICN01000002">
    <property type="protein sequence ID" value="PXV70201.1"/>
    <property type="molecule type" value="Genomic_DNA"/>
</dbReference>
<gene>
    <name evidence="5" type="ORF">C8D93_10253</name>
</gene>
<protein>
    <submittedName>
        <fullName evidence="5">HxlR family transcriptional regulator</fullName>
    </submittedName>
</protein>
<dbReference type="InterPro" id="IPR036390">
    <property type="entry name" value="WH_DNA-bd_sf"/>
</dbReference>
<evidence type="ECO:0000313" key="6">
    <source>
        <dbReference type="Proteomes" id="UP000248330"/>
    </source>
</evidence>
<keyword evidence="1" id="KW-0805">Transcription regulation</keyword>
<dbReference type="GO" id="GO:0003677">
    <property type="term" value="F:DNA binding"/>
    <property type="evidence" value="ECO:0007669"/>
    <property type="project" value="UniProtKB-KW"/>
</dbReference>
<dbReference type="Pfam" id="PF01638">
    <property type="entry name" value="HxlR"/>
    <property type="match status" value="1"/>
</dbReference>
<dbReference type="Proteomes" id="UP000248330">
    <property type="component" value="Unassembled WGS sequence"/>
</dbReference>
<dbReference type="Gene3D" id="1.10.10.10">
    <property type="entry name" value="Winged helix-like DNA-binding domain superfamily/Winged helix DNA-binding domain"/>
    <property type="match status" value="1"/>
</dbReference>
<keyword evidence="6" id="KW-1185">Reference proteome</keyword>